<feature type="domain" description="VWFA" evidence="5">
    <location>
        <begin position="864"/>
        <end position="1045"/>
    </location>
</feature>
<dbReference type="OrthoDB" id="6337382at2759"/>
<dbReference type="InterPro" id="IPR000436">
    <property type="entry name" value="Sushi_SCR_CCP_dom"/>
</dbReference>
<evidence type="ECO:0000256" key="1">
    <source>
        <dbReference type="ARBA" id="ARBA00022729"/>
    </source>
</evidence>
<comment type="caution">
    <text evidence="7">The sequence shown here is derived from an EMBL/GenBank/DDBJ whole genome shotgun (WGS) entry which is preliminary data.</text>
</comment>
<feature type="domain" description="C-type lectin" evidence="4">
    <location>
        <begin position="113"/>
        <end position="237"/>
    </location>
</feature>
<reference evidence="7" key="1">
    <citation type="submission" date="2019-08" db="EMBL/GenBank/DDBJ databases">
        <title>The genome of the North American firefly Photinus pyralis.</title>
        <authorList>
            <consortium name="Photinus pyralis genome working group"/>
            <person name="Fallon T.R."/>
            <person name="Sander Lower S.E."/>
            <person name="Weng J.-K."/>
        </authorList>
    </citation>
    <scope>NUCLEOTIDE SEQUENCE</scope>
    <source>
        <strain evidence="7">TRF0915ILg1</strain>
        <tissue evidence="7">Whole body</tissue>
    </source>
</reference>
<keyword evidence="3" id="KW-0768">Sushi</keyword>
<dbReference type="PANTHER" id="PTHR45784:SF3">
    <property type="entry name" value="C-TYPE LECTIN DOMAIN FAMILY 4 MEMBER K-LIKE-RELATED"/>
    <property type="match status" value="1"/>
</dbReference>
<proteinExistence type="predicted"/>
<feature type="domain" description="C-type lectin" evidence="4">
    <location>
        <begin position="670"/>
        <end position="774"/>
    </location>
</feature>
<feature type="disulfide bond" evidence="3">
    <location>
        <begin position="811"/>
        <end position="838"/>
    </location>
</feature>
<comment type="caution">
    <text evidence="3">Lacks conserved residue(s) required for the propagation of feature annotation.</text>
</comment>
<dbReference type="SUPFAM" id="SSF56436">
    <property type="entry name" value="C-type lectin-like"/>
    <property type="match status" value="4"/>
</dbReference>
<keyword evidence="2 3" id="KW-1015">Disulfide bond</keyword>
<sequence length="1065" mass="122472">MKRTRPSFENTWIGARKYYMDWLWISTEMSLPNETGSNGYPPWKSDRPSDTSKSCVLLDHHTCNSPLHIQNLREHKCMEPLFIEEACNVKKDFICEIVQEDNDDQTKQYQITVDQVSYIFFNERKSWVDALDSCERLSMTLAVPETDRQWEMIISYMGDMQTEFDHVWLGGRWIPNEWVWLDNRSIPVSSKNKYPPWCNTFDVHEEEEDCLNLDRDSHNRAEIYGYNCLMKQEYVCQFDIADAIESSDRSVSNQYIYTPTGVTHNEAERLCRKNDSFLAIVNDIRLAQKLAMIIPRDTLAWIGGKRIANIWRWIRTAEVIPDVTNEDNYPPWESVTSVMGKQMCLAMKSGYREQPLFVEKPCKERLHYVCQPEAQELPPPDVVINYSGIQHYFYKNGVPWREAKKICSLGKLFLATVGNLGLANFLLEGMGDANSQWTSGRESLPGNWIWTTSSLRLPNEIKRGYPPWINNIIPTNIPSKCLLLDSYKNKPVFKSENCLHNHSYVCVDKIFISNDTQISVGNLTINVEDMITNIAKAKKACIDSGRVVFDFSKVTYTQLLKILEMEKVKSIWLDVVYSSEGKWVYTDTMKEFKTNISFPEKDTHSINDPKNCLTLRLTTENKLILVPSLCSDFSRIVCMSKQTNTSAPPRVEKVINDSVTIIAVLENSAFDDSNLLCINVGGEIVARLLSQRAIDFFNTLHSSYEVFWLGARFVNSTWRWNDNVPVALNASFRSLPIVKSNASSIYESSCLVYIRETNTVEVANCSKKYSTVCEKVILKCEPRQQESYLEWSPKRCTKERLDVGTVCRVKCPITYNLVGPELYVCVKGKWSNDFKPSCRTHREQGLILDNLFKVRIAKETIRSSFLFVIDIGKVHKKGFEKINYEKSLHFSKHVANTMLLGESRRVGIEFYSRTAKIVDSMESQNCYLIKTIGKLISHTNTSQFSSLRPNYYNAFQVAETFFDKNIKKGSGFIFFFAMRPDTGPIQNRTEIIRRLKAKGIVVVIITVGEEINRSQLEEMASSQYEGLQLYSFKTIKGLEAAANVLKSKAKFKTTDCTKDDNLRDT</sequence>
<keyword evidence="8" id="KW-1185">Reference proteome</keyword>
<dbReference type="InterPro" id="IPR001304">
    <property type="entry name" value="C-type_lectin-like"/>
</dbReference>
<feature type="domain" description="C-type lectin" evidence="4">
    <location>
        <begin position="255"/>
        <end position="371"/>
    </location>
</feature>
<dbReference type="Gene3D" id="3.40.50.410">
    <property type="entry name" value="von Willebrand factor, type A domain"/>
    <property type="match status" value="1"/>
</dbReference>
<dbReference type="InterPro" id="IPR002035">
    <property type="entry name" value="VWF_A"/>
</dbReference>
<evidence type="ECO:0000256" key="3">
    <source>
        <dbReference type="PROSITE-ProRule" id="PRU00302"/>
    </source>
</evidence>
<evidence type="ECO:0000259" key="4">
    <source>
        <dbReference type="PROSITE" id="PS50041"/>
    </source>
</evidence>
<dbReference type="PROSITE" id="PS50234">
    <property type="entry name" value="VWFA"/>
    <property type="match status" value="1"/>
</dbReference>
<evidence type="ECO:0000313" key="8">
    <source>
        <dbReference type="Proteomes" id="UP000801492"/>
    </source>
</evidence>
<evidence type="ECO:0000259" key="6">
    <source>
        <dbReference type="PROSITE" id="PS50923"/>
    </source>
</evidence>
<name>A0A8K0CB84_IGNLU</name>
<keyword evidence="1" id="KW-0732">Signal</keyword>
<dbReference type="Gene3D" id="3.10.100.10">
    <property type="entry name" value="Mannose-Binding Protein A, subunit A"/>
    <property type="match status" value="5"/>
</dbReference>
<dbReference type="Pfam" id="PF00059">
    <property type="entry name" value="Lectin_C"/>
    <property type="match status" value="3"/>
</dbReference>
<dbReference type="Gene3D" id="2.10.70.10">
    <property type="entry name" value="Complement Module, domain 1"/>
    <property type="match status" value="1"/>
</dbReference>
<dbReference type="AlphaFoldDB" id="A0A8K0CB84"/>
<feature type="domain" description="Sushi" evidence="6">
    <location>
        <begin position="778"/>
        <end position="840"/>
    </location>
</feature>
<gene>
    <name evidence="7" type="ORF">ILUMI_22111</name>
</gene>
<dbReference type="InterPro" id="IPR016187">
    <property type="entry name" value="CTDL_fold"/>
</dbReference>
<evidence type="ECO:0000313" key="7">
    <source>
        <dbReference type="EMBL" id="KAF2884064.1"/>
    </source>
</evidence>
<dbReference type="CDD" id="cd00033">
    <property type="entry name" value="CCP"/>
    <property type="match status" value="1"/>
</dbReference>
<accession>A0A8K0CB84</accession>
<dbReference type="EMBL" id="VTPC01090237">
    <property type="protein sequence ID" value="KAF2884064.1"/>
    <property type="molecule type" value="Genomic_DNA"/>
</dbReference>
<protein>
    <submittedName>
        <fullName evidence="7">Uncharacterized protein</fullName>
    </submittedName>
</protein>
<dbReference type="InterPro" id="IPR035976">
    <property type="entry name" value="Sushi/SCR/CCP_sf"/>
</dbReference>
<dbReference type="GO" id="GO:0032991">
    <property type="term" value="C:protein-containing complex"/>
    <property type="evidence" value="ECO:0007669"/>
    <property type="project" value="UniProtKB-ARBA"/>
</dbReference>
<evidence type="ECO:0000259" key="5">
    <source>
        <dbReference type="PROSITE" id="PS50234"/>
    </source>
</evidence>
<dbReference type="PROSITE" id="PS50041">
    <property type="entry name" value="C_TYPE_LECTIN_2"/>
    <property type="match status" value="4"/>
</dbReference>
<dbReference type="Proteomes" id="UP000801492">
    <property type="component" value="Unassembled WGS sequence"/>
</dbReference>
<dbReference type="SMART" id="SM00034">
    <property type="entry name" value="CLECT"/>
    <property type="match status" value="4"/>
</dbReference>
<dbReference type="SMART" id="SM00032">
    <property type="entry name" value="CCP"/>
    <property type="match status" value="1"/>
</dbReference>
<dbReference type="CDD" id="cd00037">
    <property type="entry name" value="CLECT"/>
    <property type="match status" value="4"/>
</dbReference>
<dbReference type="SUPFAM" id="SSF53300">
    <property type="entry name" value="vWA-like"/>
    <property type="match status" value="1"/>
</dbReference>
<feature type="domain" description="C-type lectin" evidence="4">
    <location>
        <begin position="386"/>
        <end position="507"/>
    </location>
</feature>
<dbReference type="InterPro" id="IPR016186">
    <property type="entry name" value="C-type_lectin-like/link_sf"/>
</dbReference>
<dbReference type="SUPFAM" id="SSF57535">
    <property type="entry name" value="Complement control module/SCR domain"/>
    <property type="match status" value="1"/>
</dbReference>
<evidence type="ECO:0000256" key="2">
    <source>
        <dbReference type="ARBA" id="ARBA00023157"/>
    </source>
</evidence>
<dbReference type="InterPro" id="IPR036465">
    <property type="entry name" value="vWFA_dom_sf"/>
</dbReference>
<dbReference type="PROSITE" id="PS50923">
    <property type="entry name" value="SUSHI"/>
    <property type="match status" value="1"/>
</dbReference>
<dbReference type="PANTHER" id="PTHR45784">
    <property type="entry name" value="C-TYPE LECTIN DOMAIN FAMILY 20 MEMBER A-RELATED"/>
    <property type="match status" value="1"/>
</dbReference>
<organism evidence="7 8">
    <name type="scientific">Ignelater luminosus</name>
    <name type="common">Cucubano</name>
    <name type="synonym">Pyrophorus luminosus</name>
    <dbReference type="NCBI Taxonomy" id="2038154"/>
    <lineage>
        <taxon>Eukaryota</taxon>
        <taxon>Metazoa</taxon>
        <taxon>Ecdysozoa</taxon>
        <taxon>Arthropoda</taxon>
        <taxon>Hexapoda</taxon>
        <taxon>Insecta</taxon>
        <taxon>Pterygota</taxon>
        <taxon>Neoptera</taxon>
        <taxon>Endopterygota</taxon>
        <taxon>Coleoptera</taxon>
        <taxon>Polyphaga</taxon>
        <taxon>Elateriformia</taxon>
        <taxon>Elateroidea</taxon>
        <taxon>Elateridae</taxon>
        <taxon>Agrypninae</taxon>
        <taxon>Pyrophorini</taxon>
        <taxon>Ignelater</taxon>
    </lineage>
</organism>